<dbReference type="OrthoDB" id="8048523at2759"/>
<dbReference type="GO" id="GO:0034486">
    <property type="term" value="P:vacuolar transmembrane transport"/>
    <property type="evidence" value="ECO:0007669"/>
    <property type="project" value="UniProtKB-ARBA"/>
</dbReference>
<dbReference type="EMBL" id="JANBTW010000005">
    <property type="protein sequence ID" value="KAJ2680474.1"/>
    <property type="molecule type" value="Genomic_DNA"/>
</dbReference>
<evidence type="ECO:0000256" key="6">
    <source>
        <dbReference type="ARBA" id="ARBA00050768"/>
    </source>
</evidence>
<dbReference type="Proteomes" id="UP001151518">
    <property type="component" value="Unassembled WGS sequence"/>
</dbReference>
<evidence type="ECO:0000256" key="5">
    <source>
        <dbReference type="ARBA" id="ARBA00038039"/>
    </source>
</evidence>
<comment type="subcellular location">
    <subcellularLocation>
        <location evidence="1">Membrane</location>
        <topology evidence="1">Multi-pass membrane protein</topology>
    </subcellularLocation>
</comment>
<evidence type="ECO:0000313" key="9">
    <source>
        <dbReference type="Proteomes" id="UP001151518"/>
    </source>
</evidence>
<feature type="transmembrane region" description="Helical" evidence="7">
    <location>
        <begin position="12"/>
        <end position="29"/>
    </location>
</feature>
<dbReference type="SMART" id="SM00679">
    <property type="entry name" value="CTNS"/>
    <property type="match status" value="2"/>
</dbReference>
<evidence type="ECO:0000313" key="8">
    <source>
        <dbReference type="EMBL" id="KAJ2680474.1"/>
    </source>
</evidence>
<evidence type="ECO:0000256" key="2">
    <source>
        <dbReference type="ARBA" id="ARBA00022692"/>
    </source>
</evidence>
<evidence type="ECO:0000256" key="3">
    <source>
        <dbReference type="ARBA" id="ARBA00022989"/>
    </source>
</evidence>
<name>A0A9W8L0A3_9FUNG</name>
<dbReference type="InterPro" id="IPR006603">
    <property type="entry name" value="PQ-loop_rpt"/>
</dbReference>
<dbReference type="FunFam" id="1.20.1280.290:FF:000009">
    <property type="entry name" value="PQ loop repeat family protein"/>
    <property type="match status" value="1"/>
</dbReference>
<keyword evidence="3 7" id="KW-1133">Transmembrane helix</keyword>
<dbReference type="InterPro" id="IPR051415">
    <property type="entry name" value="LAAT-1"/>
</dbReference>
<sequence length="262" mass="29852">MNIAVLISNAYGYASIVCWVVVLMPQIHLNYKRKSCDGVSLTFYLMWSLGDLLNLAGALLENLILTAILLPLYYILTDGIVLSQFYLYRGNHPRVHDEESALLPASDSEIHSHNHQQLASKKMFIFRTRSLLILACLILLAITFAAHFCSANPEWLAHLDLRKVIAQICGYISAAVYLGAYFPQLLRNYRTKSTEGLSMLMFIIVILANITYCLSILTFQKPTYEYLKTYASWLIGASGTIWLELAVLYQFYLYRHRSSHAH</sequence>
<dbReference type="GO" id="GO:0015174">
    <property type="term" value="F:basic amino acid transmembrane transporter activity"/>
    <property type="evidence" value="ECO:0007669"/>
    <property type="project" value="UniProtKB-ARBA"/>
</dbReference>
<dbReference type="Pfam" id="PF04193">
    <property type="entry name" value="PQ-loop"/>
    <property type="match status" value="2"/>
</dbReference>
<dbReference type="GO" id="GO:0098852">
    <property type="term" value="C:lytic vacuole membrane"/>
    <property type="evidence" value="ECO:0007669"/>
    <property type="project" value="UniProtKB-ARBA"/>
</dbReference>
<comment type="similarity">
    <text evidence="5">Belongs to the laat-1 family.</text>
</comment>
<feature type="transmembrane region" description="Helical" evidence="7">
    <location>
        <begin position="198"/>
        <end position="219"/>
    </location>
</feature>
<comment type="catalytic activity">
    <reaction evidence="6">
        <text>L-histidine(out) + L-arginine(in) = L-histidine(in) + L-arginine(out)</text>
        <dbReference type="Rhea" id="RHEA:71063"/>
        <dbReference type="ChEBI" id="CHEBI:32682"/>
        <dbReference type="ChEBI" id="CHEBI:57595"/>
    </reaction>
</comment>
<dbReference type="Gene3D" id="1.20.1280.290">
    <property type="match status" value="2"/>
</dbReference>
<evidence type="ECO:0000256" key="1">
    <source>
        <dbReference type="ARBA" id="ARBA00004141"/>
    </source>
</evidence>
<dbReference type="PANTHER" id="PTHR16201">
    <property type="entry name" value="SEVEN TRANSMEMBRANE PROTEIN 1-RELATED"/>
    <property type="match status" value="1"/>
</dbReference>
<evidence type="ECO:0000256" key="7">
    <source>
        <dbReference type="SAM" id="Phobius"/>
    </source>
</evidence>
<comment type="caution">
    <text evidence="8">The sequence shown here is derived from an EMBL/GenBank/DDBJ whole genome shotgun (WGS) entry which is preliminary data.</text>
</comment>
<organism evidence="8 9">
    <name type="scientific">Coemansia spiralis</name>
    <dbReference type="NCBI Taxonomy" id="417178"/>
    <lineage>
        <taxon>Eukaryota</taxon>
        <taxon>Fungi</taxon>
        <taxon>Fungi incertae sedis</taxon>
        <taxon>Zoopagomycota</taxon>
        <taxon>Kickxellomycotina</taxon>
        <taxon>Kickxellomycetes</taxon>
        <taxon>Kickxellales</taxon>
        <taxon>Kickxellaceae</taxon>
        <taxon>Coemansia</taxon>
    </lineage>
</organism>
<keyword evidence="4 7" id="KW-0472">Membrane</keyword>
<feature type="transmembrane region" description="Helical" evidence="7">
    <location>
        <begin position="165"/>
        <end position="186"/>
    </location>
</feature>
<feature type="transmembrane region" description="Helical" evidence="7">
    <location>
        <begin position="231"/>
        <end position="254"/>
    </location>
</feature>
<dbReference type="PANTHER" id="PTHR16201:SF44">
    <property type="entry name" value="SEVEN TRANSMEMBRANE PROTEIN 1"/>
    <property type="match status" value="1"/>
</dbReference>
<reference evidence="8" key="1">
    <citation type="submission" date="2022-07" db="EMBL/GenBank/DDBJ databases">
        <title>Phylogenomic reconstructions and comparative analyses of Kickxellomycotina fungi.</title>
        <authorList>
            <person name="Reynolds N.K."/>
            <person name="Stajich J.E."/>
            <person name="Barry K."/>
            <person name="Grigoriev I.V."/>
            <person name="Crous P."/>
            <person name="Smith M.E."/>
        </authorList>
    </citation>
    <scope>NUCLEOTIDE SEQUENCE</scope>
    <source>
        <strain evidence="8">NRRL 3115</strain>
    </source>
</reference>
<evidence type="ECO:0000256" key="4">
    <source>
        <dbReference type="ARBA" id="ARBA00023136"/>
    </source>
</evidence>
<protein>
    <submittedName>
        <fullName evidence="8">Vacuolar membrane transporter for cationic amino acids</fullName>
    </submittedName>
</protein>
<accession>A0A9W8L0A3</accession>
<dbReference type="AlphaFoldDB" id="A0A9W8L0A3"/>
<proteinExistence type="inferred from homology"/>
<feature type="transmembrane region" description="Helical" evidence="7">
    <location>
        <begin position="131"/>
        <end position="153"/>
    </location>
</feature>
<gene>
    <name evidence="8" type="primary">RTC2_1</name>
    <name evidence="8" type="ORF">GGI25_000766</name>
</gene>
<keyword evidence="2 7" id="KW-0812">Transmembrane</keyword>